<gene>
    <name evidence="9 11" type="primary">lnt</name>
    <name evidence="11" type="ORF">BG454_14540</name>
</gene>
<evidence type="ECO:0000256" key="6">
    <source>
        <dbReference type="ARBA" id="ARBA00022989"/>
    </source>
</evidence>
<dbReference type="NCBIfam" id="TIGR00546">
    <property type="entry name" value="lnt"/>
    <property type="match status" value="1"/>
</dbReference>
<keyword evidence="12" id="KW-1185">Reference proteome</keyword>
<comment type="catalytic activity">
    <reaction evidence="9">
        <text>N-terminal S-1,2-diacyl-sn-glyceryl-L-cysteinyl-[lipoprotein] + a glycerophospholipid = N-acyl-S-1,2-diacyl-sn-glyceryl-L-cysteinyl-[lipoprotein] + a 2-acyl-sn-glycero-3-phospholipid + H(+)</text>
        <dbReference type="Rhea" id="RHEA:48228"/>
        <dbReference type="Rhea" id="RHEA-COMP:14681"/>
        <dbReference type="Rhea" id="RHEA-COMP:14684"/>
        <dbReference type="ChEBI" id="CHEBI:15378"/>
        <dbReference type="ChEBI" id="CHEBI:136912"/>
        <dbReference type="ChEBI" id="CHEBI:140656"/>
        <dbReference type="ChEBI" id="CHEBI:140657"/>
        <dbReference type="ChEBI" id="CHEBI:140660"/>
        <dbReference type="EC" id="2.3.1.269"/>
    </reaction>
</comment>
<feature type="transmembrane region" description="Helical" evidence="9">
    <location>
        <begin position="123"/>
        <end position="141"/>
    </location>
</feature>
<feature type="transmembrane region" description="Helical" evidence="9">
    <location>
        <begin position="89"/>
        <end position="116"/>
    </location>
</feature>
<feature type="transmembrane region" description="Helical" evidence="9">
    <location>
        <begin position="161"/>
        <end position="180"/>
    </location>
</feature>
<dbReference type="STRING" id="441209.GCA_001870665_02690"/>
<accession>A0A2K8KJ59</accession>
<evidence type="ECO:0000256" key="2">
    <source>
        <dbReference type="ARBA" id="ARBA00010065"/>
    </source>
</evidence>
<dbReference type="KEGG" id="rbg:BG454_14540"/>
<evidence type="ECO:0000256" key="5">
    <source>
        <dbReference type="ARBA" id="ARBA00022692"/>
    </source>
</evidence>
<dbReference type="PANTHER" id="PTHR38686:SF1">
    <property type="entry name" value="APOLIPOPROTEIN N-ACYLTRANSFERASE"/>
    <property type="match status" value="1"/>
</dbReference>
<dbReference type="SUPFAM" id="SSF56317">
    <property type="entry name" value="Carbon-nitrogen hydrolase"/>
    <property type="match status" value="1"/>
</dbReference>
<organism evidence="11 12">
    <name type="scientific">Roseinatronobacter bogoriensis subsp. barguzinensis</name>
    <dbReference type="NCBI Taxonomy" id="441209"/>
    <lineage>
        <taxon>Bacteria</taxon>
        <taxon>Pseudomonadati</taxon>
        <taxon>Pseudomonadota</taxon>
        <taxon>Alphaproteobacteria</taxon>
        <taxon>Rhodobacterales</taxon>
        <taxon>Paracoccaceae</taxon>
        <taxon>Roseinatronobacter</taxon>
    </lineage>
</organism>
<evidence type="ECO:0000256" key="8">
    <source>
        <dbReference type="ARBA" id="ARBA00023315"/>
    </source>
</evidence>
<evidence type="ECO:0000256" key="3">
    <source>
        <dbReference type="ARBA" id="ARBA00022475"/>
    </source>
</evidence>
<dbReference type="RefSeq" id="WP_071481351.1">
    <property type="nucleotide sequence ID" value="NZ_CP024899.1"/>
</dbReference>
<protein>
    <recommendedName>
        <fullName evidence="9">Apolipoprotein N-acyltransferase</fullName>
        <shortName evidence="9">ALP N-acyltransferase</shortName>
        <ecNumber evidence="9">2.3.1.269</ecNumber>
    </recommendedName>
</protein>
<dbReference type="PANTHER" id="PTHR38686">
    <property type="entry name" value="APOLIPOPROTEIN N-ACYLTRANSFERASE"/>
    <property type="match status" value="1"/>
</dbReference>
<keyword evidence="8 9" id="KW-0012">Acyltransferase</keyword>
<evidence type="ECO:0000313" key="12">
    <source>
        <dbReference type="Proteomes" id="UP000228948"/>
    </source>
</evidence>
<dbReference type="Gene3D" id="3.60.110.10">
    <property type="entry name" value="Carbon-nitrogen hydrolase"/>
    <property type="match status" value="1"/>
</dbReference>
<feature type="transmembrane region" description="Helical" evidence="9">
    <location>
        <begin position="34"/>
        <end position="54"/>
    </location>
</feature>
<keyword evidence="11" id="KW-0449">Lipoprotein</keyword>
<feature type="transmembrane region" description="Helical" evidence="9">
    <location>
        <begin position="61"/>
        <end position="77"/>
    </location>
</feature>
<dbReference type="OrthoDB" id="9804277at2"/>
<sequence length="506" mass="54159">MTARLRWSERARLALICGGLGVLAATGQAPLGWWWLSLAALAALFAILPIDAPIRAIAGRMWLAGTGYFGAALFWIIEPFFIEPEIHGWMAPFALVLMAGGMALFWGLAGWLAAWLVQGRMRLVALATLIVALEMLRGWVFTGFPWAMLGHGLIGTPVMQAAAYLGAGGLSLIIVLAAVAPVLGRSWAMRGAGTAGALAALAGLWVWGSAPTSLPEARENVVRLAQPNAPQSEKWLEENRFLFFNRLLDQTESPAEAAPELILWPETSVPFLLEYAGEGLEMIAEAAAQHGPDTRVGFGVQRIEDGRYFNSLAVLTTQAEVTHIYDKHHLVPFGEYIPFSEFLMGTPVGGLAGRALLGYSPGPGPALLDLGPLGVALPLICYESIFPRHLRTETRPDWVLQVTNDAWFGELTGPFQHLAQARLRAVEQGLPVLRVANTGVSAFIDARGGIVAELGLGETGYVDGTIPGALPPTVYARFGDWPLLGLLAILLGGAVAASRITAGLRR</sequence>
<dbReference type="InterPro" id="IPR004563">
    <property type="entry name" value="Apolipo_AcylTrfase"/>
</dbReference>
<evidence type="ECO:0000256" key="7">
    <source>
        <dbReference type="ARBA" id="ARBA00023136"/>
    </source>
</evidence>
<evidence type="ECO:0000256" key="9">
    <source>
        <dbReference type="HAMAP-Rule" id="MF_01148"/>
    </source>
</evidence>
<comment type="pathway">
    <text evidence="9">Protein modification; lipoprotein biosynthesis (N-acyl transfer).</text>
</comment>
<dbReference type="InterPro" id="IPR045378">
    <property type="entry name" value="LNT_N"/>
</dbReference>
<dbReference type="InterPro" id="IPR003010">
    <property type="entry name" value="C-N_Hydrolase"/>
</dbReference>
<keyword evidence="3 9" id="KW-1003">Cell membrane</keyword>
<reference evidence="11 12" key="1">
    <citation type="submission" date="2017-11" db="EMBL/GenBank/DDBJ databases">
        <title>Revised Sequence and Annotation of the Rhodobaca barguzinensis strain alga05 Genome.</title>
        <authorList>
            <person name="Kopejtka K."/>
            <person name="Tomasch J.M."/>
            <person name="Bunk B."/>
            <person name="Koblizek M."/>
        </authorList>
    </citation>
    <scope>NUCLEOTIDE SEQUENCE [LARGE SCALE GENOMIC DNA]</scope>
    <source>
        <strain evidence="12">alga05</strain>
    </source>
</reference>
<dbReference type="EMBL" id="CP024899">
    <property type="protein sequence ID" value="ATX66888.1"/>
    <property type="molecule type" value="Genomic_DNA"/>
</dbReference>
<dbReference type="Pfam" id="PF20154">
    <property type="entry name" value="LNT_N"/>
    <property type="match status" value="1"/>
</dbReference>
<dbReference type="GO" id="GO:0042158">
    <property type="term" value="P:lipoprotein biosynthetic process"/>
    <property type="evidence" value="ECO:0007669"/>
    <property type="project" value="UniProtKB-UniRule"/>
</dbReference>
<dbReference type="AlphaFoldDB" id="A0A2K8KJ59"/>
<dbReference type="GO" id="GO:0005886">
    <property type="term" value="C:plasma membrane"/>
    <property type="evidence" value="ECO:0007669"/>
    <property type="project" value="UniProtKB-SubCell"/>
</dbReference>
<evidence type="ECO:0000256" key="4">
    <source>
        <dbReference type="ARBA" id="ARBA00022679"/>
    </source>
</evidence>
<evidence type="ECO:0000256" key="1">
    <source>
        <dbReference type="ARBA" id="ARBA00004651"/>
    </source>
</evidence>
<dbReference type="HAMAP" id="MF_01148">
    <property type="entry name" value="Lnt"/>
    <property type="match status" value="1"/>
</dbReference>
<keyword evidence="6 9" id="KW-1133">Transmembrane helix</keyword>
<comment type="similarity">
    <text evidence="2 9">Belongs to the CN hydrolase family. Apolipoprotein N-acyltransferase subfamily.</text>
</comment>
<feature type="transmembrane region" description="Helical" evidence="9">
    <location>
        <begin position="187"/>
        <end position="208"/>
    </location>
</feature>
<evidence type="ECO:0000313" key="11">
    <source>
        <dbReference type="EMBL" id="ATX66888.1"/>
    </source>
</evidence>
<proteinExistence type="inferred from homology"/>
<dbReference type="UniPathway" id="UPA00666"/>
<comment type="subcellular location">
    <subcellularLocation>
        <location evidence="1 9">Cell membrane</location>
        <topology evidence="1 9">Multi-pass membrane protein</topology>
    </subcellularLocation>
</comment>
<dbReference type="InterPro" id="IPR036526">
    <property type="entry name" value="C-N_Hydrolase_sf"/>
</dbReference>
<keyword evidence="4 9" id="KW-0808">Transferase</keyword>
<dbReference type="GO" id="GO:0016410">
    <property type="term" value="F:N-acyltransferase activity"/>
    <property type="evidence" value="ECO:0007669"/>
    <property type="project" value="UniProtKB-UniRule"/>
</dbReference>
<dbReference type="PROSITE" id="PS50263">
    <property type="entry name" value="CN_HYDROLASE"/>
    <property type="match status" value="1"/>
</dbReference>
<feature type="domain" description="CN hydrolase" evidence="10">
    <location>
        <begin position="225"/>
        <end position="468"/>
    </location>
</feature>
<dbReference type="Pfam" id="PF00795">
    <property type="entry name" value="CN_hydrolase"/>
    <property type="match status" value="1"/>
</dbReference>
<feature type="transmembrane region" description="Helical" evidence="9">
    <location>
        <begin position="481"/>
        <end position="502"/>
    </location>
</feature>
<dbReference type="Proteomes" id="UP000228948">
    <property type="component" value="Chromosome"/>
</dbReference>
<comment type="function">
    <text evidence="9">Catalyzes the phospholipid dependent N-acylation of the N-terminal cysteine of apolipoprotein, the last step in lipoprotein maturation.</text>
</comment>
<dbReference type="CDD" id="cd07571">
    <property type="entry name" value="ALP_N-acyl_transferase"/>
    <property type="match status" value="1"/>
</dbReference>
<evidence type="ECO:0000259" key="10">
    <source>
        <dbReference type="PROSITE" id="PS50263"/>
    </source>
</evidence>
<keyword evidence="7 9" id="KW-0472">Membrane</keyword>
<keyword evidence="5 9" id="KW-0812">Transmembrane</keyword>
<name>A0A2K8KJ59_9RHOB</name>
<dbReference type="EC" id="2.3.1.269" evidence="9"/>